<evidence type="ECO:0000313" key="13">
    <source>
        <dbReference type="Proteomes" id="UP000734854"/>
    </source>
</evidence>
<proteinExistence type="inferred from homology"/>
<evidence type="ECO:0000256" key="9">
    <source>
        <dbReference type="ARBA" id="ARBA00023136"/>
    </source>
</evidence>
<dbReference type="GO" id="GO:0015711">
    <property type="term" value="P:organic anion transport"/>
    <property type="evidence" value="ECO:0007669"/>
    <property type="project" value="UniProtKB-ARBA"/>
</dbReference>
<accession>A0A8J5KLT2</accession>
<evidence type="ECO:0000256" key="5">
    <source>
        <dbReference type="ARBA" id="ARBA00022737"/>
    </source>
</evidence>
<dbReference type="SUPFAM" id="SSF103506">
    <property type="entry name" value="Mitochondrial carrier"/>
    <property type="match status" value="1"/>
</dbReference>
<dbReference type="EMBL" id="JACMSC010000015">
    <property type="protein sequence ID" value="KAG6484746.1"/>
    <property type="molecule type" value="Genomic_DNA"/>
</dbReference>
<keyword evidence="9 10" id="KW-0472">Membrane</keyword>
<dbReference type="PRINTS" id="PR00926">
    <property type="entry name" value="MITOCARRIER"/>
</dbReference>
<dbReference type="Proteomes" id="UP000734854">
    <property type="component" value="Unassembled WGS sequence"/>
</dbReference>
<dbReference type="FunFam" id="1.50.40.10:FF:000116">
    <property type="entry name" value="Mitochondrial substrate carrier"/>
    <property type="match status" value="1"/>
</dbReference>
<dbReference type="GO" id="GO:0005743">
    <property type="term" value="C:mitochondrial inner membrane"/>
    <property type="evidence" value="ECO:0007669"/>
    <property type="project" value="UniProtKB-SubCell"/>
</dbReference>
<evidence type="ECO:0000313" key="12">
    <source>
        <dbReference type="EMBL" id="KAG6484746.1"/>
    </source>
</evidence>
<keyword evidence="3 11" id="KW-0813">Transport</keyword>
<dbReference type="InterPro" id="IPR002067">
    <property type="entry name" value="MCP"/>
</dbReference>
<feature type="repeat" description="Solcar" evidence="10">
    <location>
        <begin position="81"/>
        <end position="171"/>
    </location>
</feature>
<keyword evidence="6" id="KW-0999">Mitochondrion inner membrane</keyword>
<name>A0A8J5KLT2_ZINOF</name>
<keyword evidence="8" id="KW-0496">Mitochondrion</keyword>
<keyword evidence="13" id="KW-1185">Reference proteome</keyword>
<dbReference type="PANTHER" id="PTHR24089">
    <property type="entry name" value="SOLUTE CARRIER FAMILY 25"/>
    <property type="match status" value="1"/>
</dbReference>
<evidence type="ECO:0000256" key="7">
    <source>
        <dbReference type="ARBA" id="ARBA00022989"/>
    </source>
</evidence>
<dbReference type="Gene3D" id="1.50.40.10">
    <property type="entry name" value="Mitochondrial carrier domain"/>
    <property type="match status" value="1"/>
</dbReference>
<reference evidence="12 13" key="1">
    <citation type="submission" date="2020-08" db="EMBL/GenBank/DDBJ databases">
        <title>Plant Genome Project.</title>
        <authorList>
            <person name="Zhang R.-G."/>
        </authorList>
    </citation>
    <scope>NUCLEOTIDE SEQUENCE [LARGE SCALE GENOMIC DNA]</scope>
    <source>
        <tissue evidence="12">Rhizome</tissue>
    </source>
</reference>
<organism evidence="12 13">
    <name type="scientific">Zingiber officinale</name>
    <name type="common">Ginger</name>
    <name type="synonym">Amomum zingiber</name>
    <dbReference type="NCBI Taxonomy" id="94328"/>
    <lineage>
        <taxon>Eukaryota</taxon>
        <taxon>Viridiplantae</taxon>
        <taxon>Streptophyta</taxon>
        <taxon>Embryophyta</taxon>
        <taxon>Tracheophyta</taxon>
        <taxon>Spermatophyta</taxon>
        <taxon>Magnoliopsida</taxon>
        <taxon>Liliopsida</taxon>
        <taxon>Zingiberales</taxon>
        <taxon>Zingiberaceae</taxon>
        <taxon>Zingiber</taxon>
    </lineage>
</organism>
<gene>
    <name evidence="12" type="ORF">ZIOFF_053271</name>
</gene>
<evidence type="ECO:0000256" key="10">
    <source>
        <dbReference type="PROSITE-ProRule" id="PRU00282"/>
    </source>
</evidence>
<evidence type="ECO:0000256" key="8">
    <source>
        <dbReference type="ARBA" id="ARBA00023128"/>
    </source>
</evidence>
<dbReference type="GO" id="GO:0015748">
    <property type="term" value="P:organophosphate ester transport"/>
    <property type="evidence" value="ECO:0007669"/>
    <property type="project" value="UniProtKB-ARBA"/>
</dbReference>
<evidence type="ECO:0000256" key="3">
    <source>
        <dbReference type="ARBA" id="ARBA00022448"/>
    </source>
</evidence>
<comment type="subcellular location">
    <subcellularLocation>
        <location evidence="1">Mitochondrion inner membrane</location>
        <topology evidence="1">Multi-pass membrane protein</topology>
    </subcellularLocation>
</comment>
<evidence type="ECO:0000256" key="1">
    <source>
        <dbReference type="ARBA" id="ARBA00004448"/>
    </source>
</evidence>
<evidence type="ECO:0000256" key="11">
    <source>
        <dbReference type="RuleBase" id="RU000488"/>
    </source>
</evidence>
<comment type="similarity">
    <text evidence="2 11">Belongs to the mitochondrial carrier (TC 2.A.29) family.</text>
</comment>
<comment type="caution">
    <text evidence="12">The sequence shown here is derived from an EMBL/GenBank/DDBJ whole genome shotgun (WGS) entry which is preliminary data.</text>
</comment>
<keyword evidence="4 10" id="KW-0812">Transmembrane</keyword>
<feature type="repeat" description="Solcar" evidence="10">
    <location>
        <begin position="187"/>
        <end position="275"/>
    </location>
</feature>
<feature type="repeat" description="Solcar" evidence="10">
    <location>
        <begin position="290"/>
        <end position="391"/>
    </location>
</feature>
<keyword evidence="7" id="KW-1133">Transmembrane helix</keyword>
<dbReference type="AlphaFoldDB" id="A0A8J5KLT2"/>
<sequence>MASEDVVGKSTGESAVNTIVNLAEEAKFAREGVKAPGHAILSICKSLVAGGVAGGVHSKELQQSVNATESMTNWHLIAKCLQIKDCCRSTGEAKNFTSADIVQPHVVVDDLTMQRVQNPHNIQYNGTIQGLKFIWKSEGFRGLFKGNGTNCARIVPNSAVKFFSYEQASSGILWFYRQQSGNEDAQLTPVLRLGAGACAGIIAMSATYPMDMVRGRITVQSEKSPYQYRGMFHALGSVYRQEGFRALYKGWLPSVIGVVPYVGLNFAVYESLKDWLLKTNPYGIVKDSELSVVTRLACGAVAGTVGQTVAYPLDVIRRRMQMVGWKDAAPVVTGHGKIKAPLEYNGMVDAFRKTVHNEGFGALYKGLVPNSVKVVPSIAIAFVTYEVVKDVLGVEMRISD</sequence>
<evidence type="ECO:0000256" key="4">
    <source>
        <dbReference type="ARBA" id="ARBA00022692"/>
    </source>
</evidence>
<dbReference type="PROSITE" id="PS50920">
    <property type="entry name" value="SOLCAR"/>
    <property type="match status" value="3"/>
</dbReference>
<protein>
    <submittedName>
        <fullName evidence="12">Uncharacterized protein</fullName>
    </submittedName>
</protein>
<dbReference type="Pfam" id="PF00153">
    <property type="entry name" value="Mito_carr"/>
    <property type="match status" value="3"/>
</dbReference>
<keyword evidence="5" id="KW-0677">Repeat</keyword>
<evidence type="ECO:0000256" key="2">
    <source>
        <dbReference type="ARBA" id="ARBA00006375"/>
    </source>
</evidence>
<evidence type="ECO:0000256" key="6">
    <source>
        <dbReference type="ARBA" id="ARBA00022792"/>
    </source>
</evidence>
<dbReference type="GO" id="GO:0055085">
    <property type="term" value="P:transmembrane transport"/>
    <property type="evidence" value="ECO:0007669"/>
    <property type="project" value="InterPro"/>
</dbReference>
<dbReference type="InterPro" id="IPR018108">
    <property type="entry name" value="MCP_transmembrane"/>
</dbReference>
<dbReference type="InterPro" id="IPR023395">
    <property type="entry name" value="MCP_dom_sf"/>
</dbReference>